<sequence>MSPDLTDGMEAVFSKGLEKVVLPGVGHFLHLEQPEEVAKRIIEFLKS</sequence>
<evidence type="ECO:0000313" key="1">
    <source>
        <dbReference type="EMBL" id="GES53584.1"/>
    </source>
</evidence>
<dbReference type="SUPFAM" id="SSF53474">
    <property type="entry name" value="alpha/beta-Hydrolases"/>
    <property type="match status" value="1"/>
</dbReference>
<organism evidence="1 2">
    <name type="scientific">Rhizobium dioscoreae</name>
    <dbReference type="NCBI Taxonomy" id="2653122"/>
    <lineage>
        <taxon>Bacteria</taxon>
        <taxon>Pseudomonadati</taxon>
        <taxon>Pseudomonadota</taxon>
        <taxon>Alphaproteobacteria</taxon>
        <taxon>Hyphomicrobiales</taxon>
        <taxon>Rhizobiaceae</taxon>
        <taxon>Rhizobium/Agrobacterium group</taxon>
        <taxon>Rhizobium</taxon>
    </lineage>
</organism>
<protein>
    <recommendedName>
        <fullName evidence="3">Alpha/beta hydrolase</fullName>
    </recommendedName>
</protein>
<dbReference type="Proteomes" id="UP000390335">
    <property type="component" value="Unassembled WGS sequence"/>
</dbReference>
<evidence type="ECO:0008006" key="3">
    <source>
        <dbReference type="Google" id="ProtNLM"/>
    </source>
</evidence>
<reference evidence="1 2" key="1">
    <citation type="journal article" date="2020" name="Genome Biol. Evol.">
        <title>Rhizobium dioscoreae sp. nov., a plant growth-promoting bacterium isolated from yam (Dioscorea species).</title>
        <authorList>
            <person name="Ouyabe M."/>
            <person name="Tanaka N."/>
            <person name="Shiwa Y."/>
            <person name="Fujita N."/>
            <person name="Kikuno H."/>
            <person name="Babil P."/>
            <person name="Shiwachi H."/>
        </authorList>
    </citation>
    <scope>NUCLEOTIDE SEQUENCE [LARGE SCALE GENOMIC DNA]</scope>
    <source>
        <strain evidence="1 2">S-93</strain>
    </source>
</reference>
<dbReference type="RefSeq" id="WP_173002609.1">
    <property type="nucleotide sequence ID" value="NZ_BLAI01000011.1"/>
</dbReference>
<keyword evidence="2" id="KW-1185">Reference proteome</keyword>
<dbReference type="InterPro" id="IPR029058">
    <property type="entry name" value="AB_hydrolase_fold"/>
</dbReference>
<dbReference type="EMBL" id="BLAJ01000021">
    <property type="protein sequence ID" value="GES53584.1"/>
    <property type="molecule type" value="Genomic_DNA"/>
</dbReference>
<name>A0ABQ0ZEB2_9HYPH</name>
<proteinExistence type="predicted"/>
<gene>
    <name evidence="1" type="ORF">RsS93_61980</name>
</gene>
<evidence type="ECO:0000313" key="2">
    <source>
        <dbReference type="Proteomes" id="UP000390335"/>
    </source>
</evidence>
<accession>A0ABQ0ZEB2</accession>
<comment type="caution">
    <text evidence="1">The sequence shown here is derived from an EMBL/GenBank/DDBJ whole genome shotgun (WGS) entry which is preliminary data.</text>
</comment>
<dbReference type="Gene3D" id="3.40.50.1820">
    <property type="entry name" value="alpha/beta hydrolase"/>
    <property type="match status" value="1"/>
</dbReference>